<feature type="transmembrane region" description="Helical" evidence="1">
    <location>
        <begin position="20"/>
        <end position="43"/>
    </location>
</feature>
<protein>
    <submittedName>
        <fullName evidence="2">Uncharacterized protein</fullName>
    </submittedName>
</protein>
<reference evidence="2 3" key="1">
    <citation type="submission" date="2024-04" db="EMBL/GenBank/DDBJ databases">
        <authorList>
            <person name="Rising A."/>
            <person name="Reimegard J."/>
            <person name="Sonavane S."/>
            <person name="Akerstrom W."/>
            <person name="Nylinder S."/>
            <person name="Hedman E."/>
            <person name="Kallberg Y."/>
        </authorList>
    </citation>
    <scope>NUCLEOTIDE SEQUENCE [LARGE SCALE GENOMIC DNA]</scope>
</reference>
<gene>
    <name evidence="2" type="ORF">LARSCL_LOCUS20832</name>
</gene>
<evidence type="ECO:0000313" key="3">
    <source>
        <dbReference type="Proteomes" id="UP001497382"/>
    </source>
</evidence>
<evidence type="ECO:0000313" key="2">
    <source>
        <dbReference type="EMBL" id="CAL1298419.1"/>
    </source>
</evidence>
<dbReference type="Proteomes" id="UP001497382">
    <property type="component" value="Unassembled WGS sequence"/>
</dbReference>
<dbReference type="EMBL" id="CAXIEN010000461">
    <property type="protein sequence ID" value="CAL1298419.1"/>
    <property type="molecule type" value="Genomic_DNA"/>
</dbReference>
<sequence>MFCTIYFMAKLNILQYILKLFIHIQFLIFAYWSFTHLVFLICLHNLTFFLIRHLGNKILTLGG</sequence>
<name>A0AAV2BRB0_9ARAC</name>
<proteinExistence type="predicted"/>
<keyword evidence="1" id="KW-1133">Transmembrane helix</keyword>
<evidence type="ECO:0000256" key="1">
    <source>
        <dbReference type="SAM" id="Phobius"/>
    </source>
</evidence>
<organism evidence="2 3">
    <name type="scientific">Larinioides sclopetarius</name>
    <dbReference type="NCBI Taxonomy" id="280406"/>
    <lineage>
        <taxon>Eukaryota</taxon>
        <taxon>Metazoa</taxon>
        <taxon>Ecdysozoa</taxon>
        <taxon>Arthropoda</taxon>
        <taxon>Chelicerata</taxon>
        <taxon>Arachnida</taxon>
        <taxon>Araneae</taxon>
        <taxon>Araneomorphae</taxon>
        <taxon>Entelegynae</taxon>
        <taxon>Araneoidea</taxon>
        <taxon>Araneidae</taxon>
        <taxon>Larinioides</taxon>
    </lineage>
</organism>
<keyword evidence="3" id="KW-1185">Reference proteome</keyword>
<keyword evidence="1" id="KW-0812">Transmembrane</keyword>
<accession>A0AAV2BRB0</accession>
<dbReference type="AlphaFoldDB" id="A0AAV2BRB0"/>
<keyword evidence="1" id="KW-0472">Membrane</keyword>
<comment type="caution">
    <text evidence="2">The sequence shown here is derived from an EMBL/GenBank/DDBJ whole genome shotgun (WGS) entry which is preliminary data.</text>
</comment>